<comment type="subcellular location">
    <subcellularLocation>
        <location evidence="2">Cytoplasm</location>
    </subcellularLocation>
</comment>
<gene>
    <name evidence="4" type="ORF">IM816_08490</name>
</gene>
<dbReference type="Gene3D" id="3.40.50.620">
    <property type="entry name" value="HUPs"/>
    <property type="match status" value="1"/>
</dbReference>
<protein>
    <recommendedName>
        <fullName evidence="2">Universal stress protein</fullName>
    </recommendedName>
</protein>
<name>A0ABY4TB29_9GAMM</name>
<evidence type="ECO:0000259" key="3">
    <source>
        <dbReference type="Pfam" id="PF00582"/>
    </source>
</evidence>
<comment type="similarity">
    <text evidence="1 2">Belongs to the universal stress protein A family.</text>
</comment>
<organism evidence="4 5">
    <name type="scientific">Luteibacter flocculans</name>
    <dbReference type="NCBI Taxonomy" id="2780091"/>
    <lineage>
        <taxon>Bacteria</taxon>
        <taxon>Pseudomonadati</taxon>
        <taxon>Pseudomonadota</taxon>
        <taxon>Gammaproteobacteria</taxon>
        <taxon>Lysobacterales</taxon>
        <taxon>Rhodanobacteraceae</taxon>
        <taxon>Luteibacter</taxon>
    </lineage>
</organism>
<evidence type="ECO:0000313" key="5">
    <source>
        <dbReference type="Proteomes" id="UP001056681"/>
    </source>
</evidence>
<dbReference type="InterPro" id="IPR006016">
    <property type="entry name" value="UspA"/>
</dbReference>
<evidence type="ECO:0000256" key="2">
    <source>
        <dbReference type="PIRNR" id="PIRNR006276"/>
    </source>
</evidence>
<dbReference type="SUPFAM" id="SSF52402">
    <property type="entry name" value="Adenine nucleotide alpha hydrolases-like"/>
    <property type="match status" value="1"/>
</dbReference>
<dbReference type="EMBL" id="CP063231">
    <property type="protein sequence ID" value="URL60099.1"/>
    <property type="molecule type" value="Genomic_DNA"/>
</dbReference>
<sequence>MFKHILVATDGSPVAAVATHTAVELAKACGAALTAVHVIEPFHATAYGKFMLPSSEAVYLHHARLEAVRYLRDVEEAATVAGVTCTTSYEAGAPVHQVIEEAAQERHCDLIVVGSHGRRGLQRLLLGSVAQKLLLTATLPVLVCRAPHGTS</sequence>
<dbReference type="CDD" id="cd00293">
    <property type="entry name" value="USP-like"/>
    <property type="match status" value="1"/>
</dbReference>
<evidence type="ECO:0000256" key="1">
    <source>
        <dbReference type="ARBA" id="ARBA00008791"/>
    </source>
</evidence>
<dbReference type="PANTHER" id="PTHR46268">
    <property type="entry name" value="STRESS RESPONSE PROTEIN NHAX"/>
    <property type="match status" value="1"/>
</dbReference>
<reference evidence="4" key="1">
    <citation type="submission" date="2020-10" db="EMBL/GenBank/DDBJ databases">
        <title>Whole-genome sequence of Luteibacter sp. EIF3.</title>
        <authorList>
            <person name="Friedrich I."/>
            <person name="Hertel R."/>
            <person name="Daniel R."/>
        </authorList>
    </citation>
    <scope>NUCLEOTIDE SEQUENCE</scope>
    <source>
        <strain evidence="4">EIF3</strain>
    </source>
</reference>
<dbReference type="Proteomes" id="UP001056681">
    <property type="component" value="Chromosome"/>
</dbReference>
<keyword evidence="5" id="KW-1185">Reference proteome</keyword>
<proteinExistence type="inferred from homology"/>
<dbReference type="InterPro" id="IPR014729">
    <property type="entry name" value="Rossmann-like_a/b/a_fold"/>
</dbReference>
<dbReference type="PRINTS" id="PR01438">
    <property type="entry name" value="UNVRSLSTRESS"/>
</dbReference>
<dbReference type="PANTHER" id="PTHR46268:SF15">
    <property type="entry name" value="UNIVERSAL STRESS PROTEIN HP_0031"/>
    <property type="match status" value="1"/>
</dbReference>
<evidence type="ECO:0000313" key="4">
    <source>
        <dbReference type="EMBL" id="URL60099.1"/>
    </source>
</evidence>
<dbReference type="PIRSF" id="PIRSF006276">
    <property type="entry name" value="UspA"/>
    <property type="match status" value="1"/>
</dbReference>
<dbReference type="InterPro" id="IPR006015">
    <property type="entry name" value="Universal_stress_UspA"/>
</dbReference>
<dbReference type="RefSeq" id="WP_250340550.1">
    <property type="nucleotide sequence ID" value="NZ_CP063231.1"/>
</dbReference>
<keyword evidence="2" id="KW-0963">Cytoplasm</keyword>
<dbReference type="Pfam" id="PF00582">
    <property type="entry name" value="Usp"/>
    <property type="match status" value="1"/>
</dbReference>
<accession>A0ABY4TB29</accession>
<feature type="domain" description="UspA" evidence="3">
    <location>
        <begin position="1"/>
        <end position="145"/>
    </location>
</feature>